<evidence type="ECO:0008006" key="3">
    <source>
        <dbReference type="Google" id="ProtNLM"/>
    </source>
</evidence>
<dbReference type="InterPro" id="IPR003615">
    <property type="entry name" value="HNH_nuc"/>
</dbReference>
<dbReference type="Proteomes" id="UP000250416">
    <property type="component" value="Unassembled WGS sequence"/>
</dbReference>
<dbReference type="EMBL" id="UARD01000001">
    <property type="protein sequence ID" value="SPV11639.1"/>
    <property type="molecule type" value="Genomic_DNA"/>
</dbReference>
<dbReference type="CDD" id="cd00085">
    <property type="entry name" value="HNHc"/>
    <property type="match status" value="1"/>
</dbReference>
<accession>A0AAE8N9H0</accession>
<sequence>MKCLELELVGGFHVGPLFVPVKRRAPLITSGKTAGRRRRMLERRAMPPWVKLSDLRPFYREAQRLTRETGELHVVDHIVPLDGETVCGLHAPHNLQVSHWRVNAIKANRYWPDMPFEQLEIPFSSGGHVT</sequence>
<reference evidence="1 2" key="1">
    <citation type="submission" date="2018-06" db="EMBL/GenBank/DDBJ databases">
        <authorList>
            <consortium name="Pathogen Informatics"/>
            <person name="Doyle S."/>
        </authorList>
    </citation>
    <scope>NUCLEOTIDE SEQUENCE [LARGE SCALE GENOMIC DNA]</scope>
    <source>
        <strain evidence="1 2">NCTC10661</strain>
    </source>
</reference>
<comment type="caution">
    <text evidence="1">The sequence shown here is derived from an EMBL/GenBank/DDBJ whole genome shotgun (WGS) entry which is preliminary data.</text>
</comment>
<organism evidence="1 2">
    <name type="scientific">Burkholderia cepacia</name>
    <name type="common">Pseudomonas cepacia</name>
    <dbReference type="NCBI Taxonomy" id="292"/>
    <lineage>
        <taxon>Bacteria</taxon>
        <taxon>Pseudomonadati</taxon>
        <taxon>Pseudomonadota</taxon>
        <taxon>Betaproteobacteria</taxon>
        <taxon>Burkholderiales</taxon>
        <taxon>Burkholderiaceae</taxon>
        <taxon>Burkholderia</taxon>
        <taxon>Burkholderia cepacia complex</taxon>
    </lineage>
</organism>
<evidence type="ECO:0000313" key="2">
    <source>
        <dbReference type="Proteomes" id="UP000250416"/>
    </source>
</evidence>
<gene>
    <name evidence="1" type="ORF">NCTC10661_00234</name>
</gene>
<proteinExistence type="predicted"/>
<dbReference type="AlphaFoldDB" id="A0AAE8N9H0"/>
<dbReference type="RefSeq" id="WP_111996845.1">
    <property type="nucleotide sequence ID" value="NZ_UARD01000001.1"/>
</dbReference>
<name>A0AAE8N9H0_BURCE</name>
<evidence type="ECO:0000313" key="1">
    <source>
        <dbReference type="EMBL" id="SPV11639.1"/>
    </source>
</evidence>
<protein>
    <recommendedName>
        <fullName evidence="3">HNH endonuclease</fullName>
    </recommendedName>
</protein>